<accession>A0ABU7UJ43</accession>
<evidence type="ECO:0000313" key="2">
    <source>
        <dbReference type="Proteomes" id="UP001498469"/>
    </source>
</evidence>
<proteinExistence type="predicted"/>
<dbReference type="EMBL" id="JAZHFS010000001">
    <property type="protein sequence ID" value="MEF2110869.1"/>
    <property type="molecule type" value="Genomic_DNA"/>
</dbReference>
<gene>
    <name evidence="1" type="ORF">SJI18_00940</name>
</gene>
<name>A0ABU7UJ43_9CLOT</name>
<dbReference type="Proteomes" id="UP001498469">
    <property type="component" value="Unassembled WGS sequence"/>
</dbReference>
<keyword evidence="2" id="KW-1185">Reference proteome</keyword>
<comment type="caution">
    <text evidence="1">The sequence shown here is derived from an EMBL/GenBank/DDBJ whole genome shotgun (WGS) entry which is preliminary data.</text>
</comment>
<dbReference type="RefSeq" id="WP_216247482.1">
    <property type="nucleotide sequence ID" value="NZ_JAZHFS010000001.1"/>
</dbReference>
<organism evidence="1 2">
    <name type="scientific">Clostridium frigoriphilum</name>
    <dbReference type="NCBI Taxonomy" id="443253"/>
    <lineage>
        <taxon>Bacteria</taxon>
        <taxon>Bacillati</taxon>
        <taxon>Bacillota</taxon>
        <taxon>Clostridia</taxon>
        <taxon>Eubacteriales</taxon>
        <taxon>Clostridiaceae</taxon>
        <taxon>Clostridium</taxon>
    </lineage>
</organism>
<sequence>MAIRKTRCKQCISKDKKATQEPCNKCAEILSSPIHDYENEFLDASRNLMPESKENIDEKN</sequence>
<reference evidence="1 2" key="1">
    <citation type="submission" date="2023-11" db="EMBL/GenBank/DDBJ databases">
        <title>Draft genome sequence of a psychrophilic Clostridium strain from permafrost water brine.</title>
        <authorList>
            <person name="Shcherbakova V.A."/>
            <person name="Trubitsyn V.E."/>
            <person name="Zakharyuk A.G."/>
        </authorList>
    </citation>
    <scope>NUCLEOTIDE SEQUENCE [LARGE SCALE GENOMIC DNA]</scope>
    <source>
        <strain evidence="1 2">14F</strain>
    </source>
</reference>
<protein>
    <submittedName>
        <fullName evidence="1">Uncharacterized protein</fullName>
    </submittedName>
</protein>
<evidence type="ECO:0000313" key="1">
    <source>
        <dbReference type="EMBL" id="MEF2110869.1"/>
    </source>
</evidence>